<gene>
    <name evidence="2" type="ORF">COV05_01500</name>
</gene>
<feature type="region of interest" description="Disordered" evidence="1">
    <location>
        <begin position="1"/>
        <end position="26"/>
    </location>
</feature>
<dbReference type="AlphaFoldDB" id="A0A2M8LI12"/>
<evidence type="ECO:0000313" key="3">
    <source>
        <dbReference type="Proteomes" id="UP000231436"/>
    </source>
</evidence>
<proteinExistence type="predicted"/>
<protein>
    <submittedName>
        <fullName evidence="2">Uncharacterized protein</fullName>
    </submittedName>
</protein>
<dbReference type="EMBL" id="PFEU01000007">
    <property type="protein sequence ID" value="PJE77073.1"/>
    <property type="molecule type" value="Genomic_DNA"/>
</dbReference>
<accession>A0A2M8LI12</accession>
<dbReference type="Proteomes" id="UP000231436">
    <property type="component" value="Unassembled WGS sequence"/>
</dbReference>
<evidence type="ECO:0000313" key="2">
    <source>
        <dbReference type="EMBL" id="PJE77073.1"/>
    </source>
</evidence>
<organism evidence="2 3">
    <name type="scientific">Candidatus Uhrbacteria bacterium CG10_big_fil_rev_8_21_14_0_10_48_16</name>
    <dbReference type="NCBI Taxonomy" id="1975038"/>
    <lineage>
        <taxon>Bacteria</taxon>
        <taxon>Candidatus Uhriibacteriota</taxon>
    </lineage>
</organism>
<reference evidence="3" key="1">
    <citation type="submission" date="2017-09" db="EMBL/GenBank/DDBJ databases">
        <title>Depth-based differentiation of microbial function through sediment-hosted aquifers and enrichment of novel symbionts in the deep terrestrial subsurface.</title>
        <authorList>
            <person name="Probst A.J."/>
            <person name="Ladd B."/>
            <person name="Jarett J.K."/>
            <person name="Geller-Mcgrath D.E."/>
            <person name="Sieber C.M.K."/>
            <person name="Emerson J.B."/>
            <person name="Anantharaman K."/>
            <person name="Thomas B.C."/>
            <person name="Malmstrom R."/>
            <person name="Stieglmeier M."/>
            <person name="Klingl A."/>
            <person name="Woyke T."/>
            <person name="Ryan C.M."/>
            <person name="Banfield J.F."/>
        </authorList>
    </citation>
    <scope>NUCLEOTIDE SEQUENCE [LARGE SCALE GENOMIC DNA]</scope>
</reference>
<name>A0A2M8LI12_9BACT</name>
<comment type="caution">
    <text evidence="2">The sequence shown here is derived from an EMBL/GenBank/DDBJ whole genome shotgun (WGS) entry which is preliminary data.</text>
</comment>
<feature type="compositionally biased region" description="Basic and acidic residues" evidence="1">
    <location>
        <begin position="1"/>
        <end position="10"/>
    </location>
</feature>
<evidence type="ECO:0000256" key="1">
    <source>
        <dbReference type="SAM" id="MobiDB-lite"/>
    </source>
</evidence>
<sequence length="217" mass="25034">MFPDHWTREELDAEYGDNPAHASAPTHAELTAQVDDDELKEFWDQEDEGTSLPPTKPEGNILDNPDFTDVVFQLEQLVSARLRTLGVDNDLTWRDSNESPHVDIRAHHPSGAREQDFEIRITLGTKEPRRLKAFVRDSLETVDRGVRIYIEICATAKHRFWMFAERVAQAIREITHRFQDFGPHRLIGVRIYANSHRSVMEPIDIMRRAHLPPSFSG</sequence>